<dbReference type="EMBL" id="CASHTH010004204">
    <property type="protein sequence ID" value="CAI8054704.1"/>
    <property type="molecule type" value="Genomic_DNA"/>
</dbReference>
<dbReference type="AlphaFoldDB" id="A0AA35TV05"/>
<comment type="caution">
    <text evidence="1">The sequence shown here is derived from an EMBL/GenBank/DDBJ whole genome shotgun (WGS) entry which is preliminary data.</text>
</comment>
<gene>
    <name evidence="1" type="ORF">GBAR_LOCUS29836</name>
</gene>
<name>A0AA35TV05_GEOBA</name>
<keyword evidence="2" id="KW-1185">Reference proteome</keyword>
<feature type="non-terminal residue" evidence="1">
    <location>
        <position position="1"/>
    </location>
</feature>
<reference evidence="1" key="1">
    <citation type="submission" date="2023-03" db="EMBL/GenBank/DDBJ databases">
        <authorList>
            <person name="Steffen K."/>
            <person name="Cardenas P."/>
        </authorList>
    </citation>
    <scope>NUCLEOTIDE SEQUENCE</scope>
</reference>
<evidence type="ECO:0000313" key="2">
    <source>
        <dbReference type="Proteomes" id="UP001174909"/>
    </source>
</evidence>
<evidence type="ECO:0000313" key="1">
    <source>
        <dbReference type="EMBL" id="CAI8054704.1"/>
    </source>
</evidence>
<organism evidence="1 2">
    <name type="scientific">Geodia barretti</name>
    <name type="common">Barrett's horny sponge</name>
    <dbReference type="NCBI Taxonomy" id="519541"/>
    <lineage>
        <taxon>Eukaryota</taxon>
        <taxon>Metazoa</taxon>
        <taxon>Porifera</taxon>
        <taxon>Demospongiae</taxon>
        <taxon>Heteroscleromorpha</taxon>
        <taxon>Tetractinellida</taxon>
        <taxon>Astrophorina</taxon>
        <taxon>Geodiidae</taxon>
        <taxon>Geodia</taxon>
    </lineage>
</organism>
<dbReference type="Proteomes" id="UP001174909">
    <property type="component" value="Unassembled WGS sequence"/>
</dbReference>
<accession>A0AA35TV05</accession>
<proteinExistence type="predicted"/>
<protein>
    <submittedName>
        <fullName evidence="1">Uncharacterized protein</fullName>
    </submittedName>
</protein>
<sequence length="78" mass="8862">EDVPQVSGGEFQVRSATGLNLIESRLVEDTLPARSEGYGFGTVKRRAVKTKYANMRKMLLTKNDQIKELRSQLKKYES</sequence>